<organism evidence="2">
    <name type="scientific">Opuntia streptacantha</name>
    <name type="common">Prickly pear cactus</name>
    <name type="synonym">Opuntia cardona</name>
    <dbReference type="NCBI Taxonomy" id="393608"/>
    <lineage>
        <taxon>Eukaryota</taxon>
        <taxon>Viridiplantae</taxon>
        <taxon>Streptophyta</taxon>
        <taxon>Embryophyta</taxon>
        <taxon>Tracheophyta</taxon>
        <taxon>Spermatophyta</taxon>
        <taxon>Magnoliopsida</taxon>
        <taxon>eudicotyledons</taxon>
        <taxon>Gunneridae</taxon>
        <taxon>Pentapetalae</taxon>
        <taxon>Caryophyllales</taxon>
        <taxon>Cactineae</taxon>
        <taxon>Cactaceae</taxon>
        <taxon>Opuntioideae</taxon>
        <taxon>Opuntia</taxon>
    </lineage>
</organism>
<evidence type="ECO:0000313" key="2">
    <source>
        <dbReference type="EMBL" id="MBA4625472.1"/>
    </source>
</evidence>
<feature type="transmembrane region" description="Helical" evidence="1">
    <location>
        <begin position="31"/>
        <end position="59"/>
    </location>
</feature>
<keyword evidence="1" id="KW-1133">Transmembrane helix</keyword>
<proteinExistence type="predicted"/>
<dbReference type="EMBL" id="GISG01052264">
    <property type="protein sequence ID" value="MBA4625472.1"/>
    <property type="molecule type" value="Transcribed_RNA"/>
</dbReference>
<accession>A0A7C8YSD8</accession>
<reference evidence="2" key="1">
    <citation type="journal article" date="2013" name="J. Plant Res.">
        <title>Effect of fungi and light on seed germination of three Opuntia species from semiarid lands of central Mexico.</title>
        <authorList>
            <person name="Delgado-Sanchez P."/>
            <person name="Jimenez-Bremont J.F."/>
            <person name="Guerrero-Gonzalez Mde L."/>
            <person name="Flores J."/>
        </authorList>
    </citation>
    <scope>NUCLEOTIDE SEQUENCE</scope>
    <source>
        <tissue evidence="2">Cladode</tissue>
    </source>
</reference>
<keyword evidence="1" id="KW-0472">Membrane</keyword>
<name>A0A7C8YSD8_OPUST</name>
<keyword evidence="1" id="KW-0812">Transmembrane</keyword>
<sequence length="109" mass="12588">MEWNLKSSRNGMELDSLILCVWFNYGMESTFLFFTISLSLLTSHSSLASLASSLLTVAWPRRPAGHVLLQPRLLLRRKVGVVFRWLRHSFSKLDAILFLHTRPSIRQIC</sequence>
<dbReference type="AlphaFoldDB" id="A0A7C8YSD8"/>
<reference evidence="2" key="2">
    <citation type="submission" date="2020-07" db="EMBL/GenBank/DDBJ databases">
        <authorList>
            <person name="Vera ALvarez R."/>
            <person name="Arias-Moreno D.M."/>
            <person name="Jimenez-Jacinto V."/>
            <person name="Jimenez-Bremont J.F."/>
            <person name="Swaminathan K."/>
            <person name="Moose S.P."/>
            <person name="Guerrero-Gonzalez M.L."/>
            <person name="Marino-Ramirez L."/>
            <person name="Landsman D."/>
            <person name="Rodriguez-Kessler M."/>
            <person name="Delgado-Sanchez P."/>
        </authorList>
    </citation>
    <scope>NUCLEOTIDE SEQUENCE</scope>
    <source>
        <tissue evidence="2">Cladode</tissue>
    </source>
</reference>
<evidence type="ECO:0000256" key="1">
    <source>
        <dbReference type="SAM" id="Phobius"/>
    </source>
</evidence>
<protein>
    <submittedName>
        <fullName evidence="2">Uncharacterized protein</fullName>
    </submittedName>
</protein>